<dbReference type="PANTHER" id="PTHR33734">
    <property type="entry name" value="LYSM DOMAIN-CONTAINING GPI-ANCHORED PROTEIN 2"/>
    <property type="match status" value="1"/>
</dbReference>
<dbReference type="Proteomes" id="UP001595279">
    <property type="component" value="Unassembled WGS sequence"/>
</dbReference>
<evidence type="ECO:0000259" key="1">
    <source>
        <dbReference type="PROSITE" id="PS51782"/>
    </source>
</evidence>
<dbReference type="InterPro" id="IPR036779">
    <property type="entry name" value="LysM_dom_sf"/>
</dbReference>
<protein>
    <submittedName>
        <fullName evidence="2">LysM peptidoglycan-binding domain-containing protein</fullName>
    </submittedName>
</protein>
<evidence type="ECO:0000313" key="2">
    <source>
        <dbReference type="EMBL" id="MFC3039468.1"/>
    </source>
</evidence>
<dbReference type="SMART" id="SM00257">
    <property type="entry name" value="LysM"/>
    <property type="match status" value="3"/>
</dbReference>
<dbReference type="InterPro" id="IPR011042">
    <property type="entry name" value="6-blade_b-propeller_TolB-like"/>
</dbReference>
<reference evidence="3" key="1">
    <citation type="journal article" date="2019" name="Int. J. Syst. Evol. Microbiol.">
        <title>The Global Catalogue of Microorganisms (GCM) 10K type strain sequencing project: providing services to taxonomists for standard genome sequencing and annotation.</title>
        <authorList>
            <consortium name="The Broad Institute Genomics Platform"/>
            <consortium name="The Broad Institute Genome Sequencing Center for Infectious Disease"/>
            <person name="Wu L."/>
            <person name="Ma J."/>
        </authorList>
    </citation>
    <scope>NUCLEOTIDE SEQUENCE [LARGE SCALE GENOMIC DNA]</scope>
    <source>
        <strain evidence="3">KCTC 13128</strain>
    </source>
</reference>
<gene>
    <name evidence="2" type="ORF">ACFOGI_04330</name>
</gene>
<feature type="domain" description="LysM" evidence="1">
    <location>
        <begin position="52"/>
        <end position="96"/>
    </location>
</feature>
<dbReference type="InterPro" id="IPR011659">
    <property type="entry name" value="WD40"/>
</dbReference>
<proteinExistence type="predicted"/>
<dbReference type="PANTHER" id="PTHR33734:SF22">
    <property type="entry name" value="MEMBRANE-BOUND LYTIC MUREIN TRANSGLYCOSYLASE D"/>
    <property type="match status" value="1"/>
</dbReference>
<evidence type="ECO:0000313" key="3">
    <source>
        <dbReference type="Proteomes" id="UP001595279"/>
    </source>
</evidence>
<feature type="domain" description="LysM" evidence="1">
    <location>
        <begin position="101"/>
        <end position="150"/>
    </location>
</feature>
<name>A0ABV7CTM0_9BACI</name>
<dbReference type="EMBL" id="JBHRSA010000013">
    <property type="protein sequence ID" value="MFC3039468.1"/>
    <property type="molecule type" value="Genomic_DNA"/>
</dbReference>
<accession>A0ABV7CTM0</accession>
<dbReference type="Pfam" id="PF07676">
    <property type="entry name" value="PD40"/>
    <property type="match status" value="1"/>
</dbReference>
<dbReference type="Gene3D" id="3.10.350.10">
    <property type="entry name" value="LysM domain"/>
    <property type="match status" value="3"/>
</dbReference>
<dbReference type="InterPro" id="IPR018392">
    <property type="entry name" value="LysM"/>
</dbReference>
<feature type="domain" description="LysM" evidence="1">
    <location>
        <begin position="3"/>
        <end position="47"/>
    </location>
</feature>
<organism evidence="2 3">
    <name type="scientific">Virgibacillus xinjiangensis</name>
    <dbReference type="NCBI Taxonomy" id="393090"/>
    <lineage>
        <taxon>Bacteria</taxon>
        <taxon>Bacillati</taxon>
        <taxon>Bacillota</taxon>
        <taxon>Bacilli</taxon>
        <taxon>Bacillales</taxon>
        <taxon>Bacillaceae</taxon>
        <taxon>Virgibacillus</taxon>
    </lineage>
</organism>
<dbReference type="SUPFAM" id="SSF82171">
    <property type="entry name" value="DPP6 N-terminal domain-like"/>
    <property type="match status" value="1"/>
</dbReference>
<dbReference type="Gene3D" id="2.120.10.30">
    <property type="entry name" value="TolB, C-terminal domain"/>
    <property type="match status" value="2"/>
</dbReference>
<sequence length="600" mass="66669">MQMFYTVQPGVTVYLIANRWQVPLPSLIAANRLVSPYTIFIGQQLSMPPGVTTYLVQQGDTVYRIAQRYRIPLASIIQANSLQPPYIIQPGQVLTIPEGVPYYVVQRGDTLYGIAAKFNVQTEGGILPQLIRTVNQLPSDTIYPGMNLVIPYAPPGGDGLLAYTAVQGGSFDIWLYNPRNGSSSRLTNGLGEQYAEPFWSPDSKKIAFIGRNKIVYVADVETDSIARIDQISPYTLLDWSPDSTQLSYVKGNQIVLYDIHAHSARTLDQPGASDVQWFPSGDELLFKANDANGTPQLYRIQTDGMNKRQITQLEEASFFNVRLSQDGAYALFTGPGVSVSLVTTVDISTGAIQTLPGGPLGKNYNPEWSPGSEQIAYSATFYVNGYYSYIQTDDRAGRNLQTWAIADCFSSDVTWSPNGDKIAYLSGCRQAMGPNEAWALDVSHPVPIRLFTADAISYLKWSPSQTARKKTFRSDVYQVSLRYPADWQQTTAERFEGPDGFFQIGAILSESALEEVCRNEAYHPLEPYGSNPQIVATTHLGEDACIILPSDDQPPEMNQQAAFITAYPESIMINDDTYNYFILWADQDHIREISSELEFL</sequence>
<dbReference type="Pfam" id="PF01476">
    <property type="entry name" value="LysM"/>
    <property type="match status" value="3"/>
</dbReference>
<dbReference type="CDD" id="cd00118">
    <property type="entry name" value="LysM"/>
    <property type="match status" value="3"/>
</dbReference>
<comment type="caution">
    <text evidence="2">The sequence shown here is derived from an EMBL/GenBank/DDBJ whole genome shotgun (WGS) entry which is preliminary data.</text>
</comment>
<dbReference type="RefSeq" id="WP_390268967.1">
    <property type="nucleotide sequence ID" value="NZ_JBHRSA010000013.1"/>
</dbReference>
<keyword evidence="3" id="KW-1185">Reference proteome</keyword>
<dbReference type="SUPFAM" id="SSF54106">
    <property type="entry name" value="LysM domain"/>
    <property type="match status" value="3"/>
</dbReference>
<dbReference type="PROSITE" id="PS51782">
    <property type="entry name" value="LYSM"/>
    <property type="match status" value="3"/>
</dbReference>